<dbReference type="EMBL" id="KV744868">
    <property type="protein sequence ID" value="OCK83135.1"/>
    <property type="molecule type" value="Genomic_DNA"/>
</dbReference>
<name>A0A8E2JHS3_9PEZI</name>
<sequence>MQETGQLRARGARKGFNCPYHQIDSGPVEGRQADPLLATCVPETLLAISHATNYKEKGLHDQPQGWMKKQSNCGETGSRPATMVVLPATHQGHRPPRGAVAGGEVTMPALMPGTLGTDRKSSWPLSRDGVGSAALRARELLTRCSLRVETAALVFGAAEPTALYLSLPLCRTGMPWPC</sequence>
<protein>
    <submittedName>
        <fullName evidence="1">Uncharacterized protein</fullName>
    </submittedName>
</protein>
<evidence type="ECO:0000313" key="1">
    <source>
        <dbReference type="EMBL" id="OCK83135.1"/>
    </source>
</evidence>
<keyword evidence="2" id="KW-1185">Reference proteome</keyword>
<proteinExistence type="predicted"/>
<gene>
    <name evidence="1" type="ORF">K432DRAFT_194025</name>
</gene>
<dbReference type="Proteomes" id="UP000250266">
    <property type="component" value="Unassembled WGS sequence"/>
</dbReference>
<organism evidence="1 2">
    <name type="scientific">Lepidopterella palustris CBS 459.81</name>
    <dbReference type="NCBI Taxonomy" id="1314670"/>
    <lineage>
        <taxon>Eukaryota</taxon>
        <taxon>Fungi</taxon>
        <taxon>Dikarya</taxon>
        <taxon>Ascomycota</taxon>
        <taxon>Pezizomycotina</taxon>
        <taxon>Dothideomycetes</taxon>
        <taxon>Pleosporomycetidae</taxon>
        <taxon>Mytilinidiales</taxon>
        <taxon>Argynnaceae</taxon>
        <taxon>Lepidopterella</taxon>
    </lineage>
</organism>
<accession>A0A8E2JHS3</accession>
<dbReference type="AlphaFoldDB" id="A0A8E2JHS3"/>
<reference evidence="1 2" key="1">
    <citation type="journal article" date="2016" name="Nat. Commun.">
        <title>Ectomycorrhizal ecology is imprinted in the genome of the dominant symbiotic fungus Cenococcum geophilum.</title>
        <authorList>
            <consortium name="DOE Joint Genome Institute"/>
            <person name="Peter M."/>
            <person name="Kohler A."/>
            <person name="Ohm R.A."/>
            <person name="Kuo A."/>
            <person name="Krutzmann J."/>
            <person name="Morin E."/>
            <person name="Arend M."/>
            <person name="Barry K.W."/>
            <person name="Binder M."/>
            <person name="Choi C."/>
            <person name="Clum A."/>
            <person name="Copeland A."/>
            <person name="Grisel N."/>
            <person name="Haridas S."/>
            <person name="Kipfer T."/>
            <person name="LaButti K."/>
            <person name="Lindquist E."/>
            <person name="Lipzen A."/>
            <person name="Maire R."/>
            <person name="Meier B."/>
            <person name="Mihaltcheva S."/>
            <person name="Molinier V."/>
            <person name="Murat C."/>
            <person name="Poggeler S."/>
            <person name="Quandt C.A."/>
            <person name="Sperisen C."/>
            <person name="Tritt A."/>
            <person name="Tisserant E."/>
            <person name="Crous P.W."/>
            <person name="Henrissat B."/>
            <person name="Nehls U."/>
            <person name="Egli S."/>
            <person name="Spatafora J.W."/>
            <person name="Grigoriev I.V."/>
            <person name="Martin F.M."/>
        </authorList>
    </citation>
    <scope>NUCLEOTIDE SEQUENCE [LARGE SCALE GENOMIC DNA]</scope>
    <source>
        <strain evidence="1 2">CBS 459.81</strain>
    </source>
</reference>
<evidence type="ECO:0000313" key="2">
    <source>
        <dbReference type="Proteomes" id="UP000250266"/>
    </source>
</evidence>